<dbReference type="InterPro" id="IPR020855">
    <property type="entry name" value="Ureohydrolase_Mn_BS"/>
</dbReference>
<dbReference type="NCBIfam" id="TIGR01230">
    <property type="entry name" value="agmatinase"/>
    <property type="match status" value="1"/>
</dbReference>
<dbReference type="SUPFAM" id="SSF52768">
    <property type="entry name" value="Arginase/deacetylase"/>
    <property type="match status" value="1"/>
</dbReference>
<dbReference type="InterPro" id="IPR006035">
    <property type="entry name" value="Ureohydrolase"/>
</dbReference>
<dbReference type="PROSITE" id="PS51409">
    <property type="entry name" value="ARGINASE_2"/>
    <property type="match status" value="1"/>
</dbReference>
<dbReference type="PANTHER" id="PTHR11358">
    <property type="entry name" value="ARGINASE/AGMATINASE"/>
    <property type="match status" value="1"/>
</dbReference>
<accession>A0A832GJT1</accession>
<reference evidence="6" key="1">
    <citation type="journal article" date="2020" name="mSystems">
        <title>Genome- and Community-Level Interaction Insights into Carbon Utilization and Element Cycling Functions of Hydrothermarchaeota in Hydrothermal Sediment.</title>
        <authorList>
            <person name="Zhou Z."/>
            <person name="Liu Y."/>
            <person name="Xu W."/>
            <person name="Pan J."/>
            <person name="Luo Z.H."/>
            <person name="Li M."/>
        </authorList>
    </citation>
    <scope>NUCLEOTIDE SEQUENCE [LARGE SCALE GENOMIC DNA]</scope>
    <source>
        <strain evidence="6">SpSt-605</strain>
    </source>
</reference>
<dbReference type="AlphaFoldDB" id="A0A832GJT1"/>
<organism evidence="6">
    <name type="scientific">Caldimicrobium thiodismutans</name>
    <dbReference type="NCBI Taxonomy" id="1653476"/>
    <lineage>
        <taxon>Bacteria</taxon>
        <taxon>Pseudomonadati</taxon>
        <taxon>Thermodesulfobacteriota</taxon>
        <taxon>Thermodesulfobacteria</taxon>
        <taxon>Thermodesulfobacteriales</taxon>
        <taxon>Thermodesulfobacteriaceae</taxon>
        <taxon>Caldimicrobium</taxon>
    </lineage>
</organism>
<dbReference type="GO" id="GO:0046872">
    <property type="term" value="F:metal ion binding"/>
    <property type="evidence" value="ECO:0007669"/>
    <property type="project" value="UniProtKB-KW"/>
</dbReference>
<keyword evidence="2 4" id="KW-0479">Metal-binding</keyword>
<sequence>MKIPFLGLPDHPQAKVALLPIPLEQTTTWLKGTGFAPLEILKVSPYLEFFEEETGLSPHQEIGFFTYPLEEFPFSLDEALAKVESLTSLAVTSHFLPILLGGEHTLTLGAIRALKKVYPDLKILHLDAHLDFRDTYLGTKVNHATVMRRIHELGIPILSVGIRAISEEEFKAIKEKRLSVIFAHEIYQNFPSVLRRIEDFLKDGAIYLSLDMDALDPSLAPGVGTPEPGGLLWPELLSILKVLAKARVIGLDLVEVRPIPHYPFTEFLVGKIILKFTAYMAKFSQE</sequence>
<dbReference type="EMBL" id="DSZU01000003">
    <property type="protein sequence ID" value="HGV54468.1"/>
    <property type="molecule type" value="Genomic_DNA"/>
</dbReference>
<dbReference type="GO" id="GO:0008783">
    <property type="term" value="F:agmatinase activity"/>
    <property type="evidence" value="ECO:0007669"/>
    <property type="project" value="UniProtKB-EC"/>
</dbReference>
<dbReference type="InterPro" id="IPR023696">
    <property type="entry name" value="Ureohydrolase_dom_sf"/>
</dbReference>
<evidence type="ECO:0000256" key="5">
    <source>
        <dbReference type="RuleBase" id="RU003684"/>
    </source>
</evidence>
<dbReference type="CDD" id="cd11593">
    <property type="entry name" value="Agmatinase-like_2"/>
    <property type="match status" value="1"/>
</dbReference>
<feature type="binding site" evidence="4">
    <location>
        <position position="104"/>
    </location>
    <ligand>
        <name>Mn(2+)</name>
        <dbReference type="ChEBI" id="CHEBI:29035"/>
        <label>1</label>
    </ligand>
</feature>
<evidence type="ECO:0000256" key="2">
    <source>
        <dbReference type="ARBA" id="ARBA00022723"/>
    </source>
</evidence>
<dbReference type="GO" id="GO:0033389">
    <property type="term" value="P:putrescine biosynthetic process from arginine, via agmatine"/>
    <property type="evidence" value="ECO:0007669"/>
    <property type="project" value="TreeGrafter"/>
</dbReference>
<dbReference type="EC" id="3.5.3.11" evidence="6"/>
<proteinExistence type="inferred from homology"/>
<keyword evidence="4" id="KW-0464">Manganese</keyword>
<evidence type="ECO:0000313" key="6">
    <source>
        <dbReference type="EMBL" id="HGV54468.1"/>
    </source>
</evidence>
<evidence type="ECO:0000256" key="1">
    <source>
        <dbReference type="ARBA" id="ARBA00009227"/>
    </source>
</evidence>
<dbReference type="PROSITE" id="PS01053">
    <property type="entry name" value="ARGINASE_1"/>
    <property type="match status" value="1"/>
</dbReference>
<feature type="binding site" evidence="4">
    <location>
        <position position="131"/>
    </location>
    <ligand>
        <name>Mn(2+)</name>
        <dbReference type="ChEBI" id="CHEBI:29035"/>
        <label>1</label>
    </ligand>
</feature>
<dbReference type="Pfam" id="PF00491">
    <property type="entry name" value="Arginase"/>
    <property type="match status" value="1"/>
</dbReference>
<evidence type="ECO:0000256" key="4">
    <source>
        <dbReference type="PIRSR" id="PIRSR036979-1"/>
    </source>
</evidence>
<protein>
    <submittedName>
        <fullName evidence="6">Agmatinase</fullName>
        <ecNumber evidence="6">3.5.3.11</ecNumber>
    </submittedName>
</protein>
<comment type="similarity">
    <text evidence="1">Belongs to the arginase family. Agmatinase subfamily.</text>
</comment>
<feature type="binding site" evidence="4">
    <location>
        <position position="129"/>
    </location>
    <ligand>
        <name>Mn(2+)</name>
        <dbReference type="ChEBI" id="CHEBI:29035"/>
        <label>1</label>
    </ligand>
</feature>
<comment type="cofactor">
    <cofactor evidence="4">
        <name>Mn(2+)</name>
        <dbReference type="ChEBI" id="CHEBI:29035"/>
    </cofactor>
    <text evidence="4">Binds 2 manganese ions per subunit.</text>
</comment>
<dbReference type="InterPro" id="IPR005925">
    <property type="entry name" value="Agmatinase-rel"/>
</dbReference>
<gene>
    <name evidence="6" type="primary">speB</name>
    <name evidence="6" type="ORF">ENT73_00075</name>
</gene>
<dbReference type="PIRSF" id="PIRSF036979">
    <property type="entry name" value="Arginase"/>
    <property type="match status" value="1"/>
</dbReference>
<feature type="binding site" evidence="4">
    <location>
        <position position="211"/>
    </location>
    <ligand>
        <name>Mn(2+)</name>
        <dbReference type="ChEBI" id="CHEBI:29035"/>
        <label>1</label>
    </ligand>
</feature>
<dbReference type="Gene3D" id="3.40.800.10">
    <property type="entry name" value="Ureohydrolase domain"/>
    <property type="match status" value="1"/>
</dbReference>
<keyword evidence="3 5" id="KW-0378">Hydrolase</keyword>
<name>A0A832GJT1_9BACT</name>
<evidence type="ECO:0000256" key="3">
    <source>
        <dbReference type="ARBA" id="ARBA00022801"/>
    </source>
</evidence>
<comment type="caution">
    <text evidence="6">The sequence shown here is derived from an EMBL/GenBank/DDBJ whole genome shotgun (WGS) entry which is preliminary data.</text>
</comment>
<feature type="binding site" evidence="4">
    <location>
        <position position="127"/>
    </location>
    <ligand>
        <name>Mn(2+)</name>
        <dbReference type="ChEBI" id="CHEBI:29035"/>
        <label>1</label>
    </ligand>
</feature>
<dbReference type="PANTHER" id="PTHR11358:SF26">
    <property type="entry name" value="GUANIDINO ACID HYDROLASE, MITOCHONDRIAL"/>
    <property type="match status" value="1"/>
</dbReference>
<feature type="binding site" evidence="4">
    <location>
        <position position="213"/>
    </location>
    <ligand>
        <name>Mn(2+)</name>
        <dbReference type="ChEBI" id="CHEBI:29035"/>
        <label>1</label>
    </ligand>
</feature>